<gene>
    <name evidence="1" type="ORF">HINF_LOCUS10698</name>
</gene>
<accession>A0ABP1HB16</accession>
<comment type="caution">
    <text evidence="1">The sequence shown here is derived from an EMBL/GenBank/DDBJ whole genome shotgun (WGS) entry which is preliminary data.</text>
</comment>
<evidence type="ECO:0000313" key="1">
    <source>
        <dbReference type="EMBL" id="CAL5989102.1"/>
    </source>
</evidence>
<evidence type="ECO:0000313" key="2">
    <source>
        <dbReference type="Proteomes" id="UP001642409"/>
    </source>
</evidence>
<organism evidence="1 2">
    <name type="scientific">Hexamita inflata</name>
    <dbReference type="NCBI Taxonomy" id="28002"/>
    <lineage>
        <taxon>Eukaryota</taxon>
        <taxon>Metamonada</taxon>
        <taxon>Diplomonadida</taxon>
        <taxon>Hexamitidae</taxon>
        <taxon>Hexamitinae</taxon>
        <taxon>Hexamita</taxon>
    </lineage>
</organism>
<sequence>MQNAVSVFPVFVLEPRQDIYLFLIENNQFYLIFNDHACVFKKNEIKDIKCQENQVLVQFQDLDQIVFESEYCQQIVYQLKHTDLQKSSLDFNVSTILSSSIYEQKYENIRFQVYHDHFIIRGKQNVILFHAPLQNLLSVMREDPYTMVLEFDELEHNFYINKIIVFEFAENLYQLVNLLHQNKYKITKQDQSPNLSFKDLRQNKFSPIKTVPVNNIRKIDFTEMQDFQSEQIQTQDVQFKSTDSIHRNNSPNQMNKYVGWKVSPKLQNTQQLKQHQFVPQLTDKQSKLNESQNSKQMFGIYSFATVQDNTTQFSKINNIDVNIPLKYCGVRANFDFNKCLCNNCA</sequence>
<dbReference type="EMBL" id="CAXDID020000023">
    <property type="protein sequence ID" value="CAL5989102.1"/>
    <property type="molecule type" value="Genomic_DNA"/>
</dbReference>
<keyword evidence="2" id="KW-1185">Reference proteome</keyword>
<dbReference type="Proteomes" id="UP001642409">
    <property type="component" value="Unassembled WGS sequence"/>
</dbReference>
<name>A0ABP1HB16_9EUKA</name>
<protein>
    <submittedName>
        <fullName evidence="1">Hypothetical_protein</fullName>
    </submittedName>
</protein>
<proteinExistence type="predicted"/>
<reference evidence="1 2" key="1">
    <citation type="submission" date="2024-07" db="EMBL/GenBank/DDBJ databases">
        <authorList>
            <person name="Akdeniz Z."/>
        </authorList>
    </citation>
    <scope>NUCLEOTIDE SEQUENCE [LARGE SCALE GENOMIC DNA]</scope>
</reference>